<keyword evidence="2" id="KW-1185">Reference proteome</keyword>
<comment type="caution">
    <text evidence="1">The sequence shown here is derived from an EMBL/GenBank/DDBJ whole genome shotgun (WGS) entry which is preliminary data.</text>
</comment>
<dbReference type="InterPro" id="IPR029032">
    <property type="entry name" value="AhpD-like"/>
</dbReference>
<evidence type="ECO:0008006" key="3">
    <source>
        <dbReference type="Google" id="ProtNLM"/>
    </source>
</evidence>
<evidence type="ECO:0000313" key="1">
    <source>
        <dbReference type="EMBL" id="NSG84507.1"/>
    </source>
</evidence>
<dbReference type="Gene3D" id="1.20.1290.10">
    <property type="entry name" value="AhpD-like"/>
    <property type="match status" value="1"/>
</dbReference>
<reference evidence="1 2" key="1">
    <citation type="journal article" date="2020" name="Cell Host Microbe">
        <title>Functional and Genomic Variation between Human-Derived Isolates of Lachnospiraceae Reveals Inter- and Intra-Species Diversity.</title>
        <authorList>
            <person name="Sorbara M.T."/>
            <person name="Littmann E.R."/>
            <person name="Fontana E."/>
            <person name="Moody T.U."/>
            <person name="Kohout C.E."/>
            <person name="Gjonbalaj M."/>
            <person name="Eaton V."/>
            <person name="Seok R."/>
            <person name="Leiner I.M."/>
            <person name="Pamer E.G."/>
        </authorList>
    </citation>
    <scope>NUCLEOTIDE SEQUENCE [LARGE SCALE GENOMIC DNA]</scope>
    <source>
        <strain evidence="1 2">MSK.17.74</strain>
    </source>
</reference>
<accession>A0ABX2H4W7</accession>
<gene>
    <name evidence="1" type="ORF">G5B17_03430</name>
</gene>
<name>A0ABX2H4W7_9FIRM</name>
<dbReference type="RefSeq" id="WP_173769344.1">
    <property type="nucleotide sequence ID" value="NZ_JAAIPU010000007.1"/>
</dbReference>
<proteinExistence type="predicted"/>
<dbReference type="SUPFAM" id="SSF69118">
    <property type="entry name" value="AhpD-like"/>
    <property type="match status" value="1"/>
</dbReference>
<evidence type="ECO:0000313" key="2">
    <source>
        <dbReference type="Proteomes" id="UP001644719"/>
    </source>
</evidence>
<sequence length="165" mass="19077">MSYISKIDPETAGEKEKEVIRNHLAQGYRLTNEKLTLLHNAEAFKAIEDSSYSLDRELQRLIGKRAGDFFEYAISEENDCLVCSTYFRKLLKDNGIDFDNFQFTKKEELLISFGRALAKDPKNIPDEIYTELKEEFTEEEIVVITAMGVLMVANNYFNDILKIEV</sequence>
<dbReference type="Proteomes" id="UP001644719">
    <property type="component" value="Unassembled WGS sequence"/>
</dbReference>
<organism evidence="1 2">
    <name type="scientific">Blautia faecis</name>
    <dbReference type="NCBI Taxonomy" id="871665"/>
    <lineage>
        <taxon>Bacteria</taxon>
        <taxon>Bacillati</taxon>
        <taxon>Bacillota</taxon>
        <taxon>Clostridia</taxon>
        <taxon>Lachnospirales</taxon>
        <taxon>Lachnospiraceae</taxon>
        <taxon>Blautia</taxon>
    </lineage>
</organism>
<dbReference type="EMBL" id="JAAITS010000006">
    <property type="protein sequence ID" value="NSG84507.1"/>
    <property type="molecule type" value="Genomic_DNA"/>
</dbReference>
<protein>
    <recommendedName>
        <fullName evidence="3">Carboxymuconolactone decarboxylase family protein</fullName>
    </recommendedName>
</protein>